<dbReference type="AlphaFoldDB" id="A0AAE0ADT3"/>
<keyword evidence="3" id="KW-1185">Reference proteome</keyword>
<dbReference type="Proteomes" id="UP001281410">
    <property type="component" value="Unassembled WGS sequence"/>
</dbReference>
<comment type="caution">
    <text evidence="2">The sequence shown here is derived from an EMBL/GenBank/DDBJ whole genome shotgun (WGS) entry which is preliminary data.</text>
</comment>
<dbReference type="InterPro" id="IPR008906">
    <property type="entry name" value="HATC_C_dom"/>
</dbReference>
<evidence type="ECO:0000313" key="2">
    <source>
        <dbReference type="EMBL" id="KAK3211467.1"/>
    </source>
</evidence>
<dbReference type="EMBL" id="JANJYJ010000005">
    <property type="protein sequence ID" value="KAK3211467.1"/>
    <property type="molecule type" value="Genomic_DNA"/>
</dbReference>
<dbReference type="Pfam" id="PF05699">
    <property type="entry name" value="Dimer_Tnp_hAT"/>
    <property type="match status" value="1"/>
</dbReference>
<evidence type="ECO:0000259" key="1">
    <source>
        <dbReference type="Pfam" id="PF05699"/>
    </source>
</evidence>
<reference evidence="2" key="1">
    <citation type="journal article" date="2023" name="Plant J.">
        <title>Genome sequences and population genomics provide insights into the demographic history, inbreeding, and mutation load of two 'living fossil' tree species of Dipteronia.</title>
        <authorList>
            <person name="Feng Y."/>
            <person name="Comes H.P."/>
            <person name="Chen J."/>
            <person name="Zhu S."/>
            <person name="Lu R."/>
            <person name="Zhang X."/>
            <person name="Li P."/>
            <person name="Qiu J."/>
            <person name="Olsen K.M."/>
            <person name="Qiu Y."/>
        </authorList>
    </citation>
    <scope>NUCLEOTIDE SEQUENCE</scope>
    <source>
        <strain evidence="2">NBL</strain>
    </source>
</reference>
<gene>
    <name evidence="2" type="ORF">Dsin_016173</name>
</gene>
<dbReference type="GO" id="GO:0046983">
    <property type="term" value="F:protein dimerization activity"/>
    <property type="evidence" value="ECO:0007669"/>
    <property type="project" value="InterPro"/>
</dbReference>
<organism evidence="2 3">
    <name type="scientific">Dipteronia sinensis</name>
    <dbReference type="NCBI Taxonomy" id="43782"/>
    <lineage>
        <taxon>Eukaryota</taxon>
        <taxon>Viridiplantae</taxon>
        <taxon>Streptophyta</taxon>
        <taxon>Embryophyta</taxon>
        <taxon>Tracheophyta</taxon>
        <taxon>Spermatophyta</taxon>
        <taxon>Magnoliopsida</taxon>
        <taxon>eudicotyledons</taxon>
        <taxon>Gunneridae</taxon>
        <taxon>Pentapetalae</taxon>
        <taxon>rosids</taxon>
        <taxon>malvids</taxon>
        <taxon>Sapindales</taxon>
        <taxon>Sapindaceae</taxon>
        <taxon>Hippocastanoideae</taxon>
        <taxon>Acereae</taxon>
        <taxon>Dipteronia</taxon>
    </lineage>
</organism>
<accession>A0AAE0ADT3</accession>
<protein>
    <recommendedName>
        <fullName evidence="1">HAT C-terminal dimerisation domain-containing protein</fullName>
    </recommendedName>
</protein>
<dbReference type="PANTHER" id="PTHR45749:SF29">
    <property type="entry name" value="HAT C-TERMINAL DIMERISATION DOMAIN-CONTAINING PROTEIN"/>
    <property type="match status" value="1"/>
</dbReference>
<evidence type="ECO:0000313" key="3">
    <source>
        <dbReference type="Proteomes" id="UP001281410"/>
    </source>
</evidence>
<dbReference type="PANTHER" id="PTHR45749">
    <property type="match status" value="1"/>
</dbReference>
<proteinExistence type="predicted"/>
<feature type="domain" description="HAT C-terminal dimerisation" evidence="1">
    <location>
        <begin position="159"/>
        <end position="234"/>
    </location>
</feature>
<sequence length="236" mass="27533">MNIDDVISLLNGLITYFEDYKERGFDEAVIEAEKIAIEMEIKSKFHETRVRFKKKFFYEIASDEPIESMEEAFRVTYFLSTYFLSIVDNAISSLKIRFEQFQRYEDTFGFLFNLSKLISSDTESLKYSCDTLATFLQHGDNYDIDSVELFLELQLLRKSLPEGTTKPIEVLEYIKNIHICFPNAWIAYRILLTIPVTVATQERSFSKLKLIKNYLRSTMSQDSLSGLAMLSIEKKC</sequence>
<name>A0AAE0ADT3_9ROSI</name>